<keyword evidence="3" id="KW-0598">Phosphotransferase system</keyword>
<organism evidence="5 6">
    <name type="scientific">Lysinibacillus odysseyi 34hs-1 = NBRC 100172</name>
    <dbReference type="NCBI Taxonomy" id="1220589"/>
    <lineage>
        <taxon>Bacteria</taxon>
        <taxon>Bacillati</taxon>
        <taxon>Bacillota</taxon>
        <taxon>Bacilli</taxon>
        <taxon>Bacillales</taxon>
        <taxon>Bacillaceae</taxon>
        <taxon>Lysinibacillus</taxon>
    </lineage>
</organism>
<comment type="caution">
    <text evidence="5">The sequence shown here is derived from an EMBL/GenBank/DDBJ whole genome shotgun (WGS) entry which is preliminary data.</text>
</comment>
<dbReference type="InterPro" id="IPR035895">
    <property type="entry name" value="HPr-like_sf"/>
</dbReference>
<dbReference type="OrthoDB" id="9809047at2"/>
<dbReference type="Pfam" id="PF00381">
    <property type="entry name" value="PTS-HPr"/>
    <property type="match status" value="1"/>
</dbReference>
<evidence type="ECO:0000313" key="5">
    <source>
        <dbReference type="EMBL" id="KGR81487.1"/>
    </source>
</evidence>
<dbReference type="SUPFAM" id="SSF55594">
    <property type="entry name" value="HPr-like"/>
    <property type="match status" value="1"/>
</dbReference>
<accession>A0A0A3J359</accession>
<dbReference type="CDD" id="cd00367">
    <property type="entry name" value="PTS-HPr_like"/>
    <property type="match status" value="1"/>
</dbReference>
<sequence length="89" mass="9432">MEKDFKITATEGLHARPIALLVNAVMPFEAEVQLTYKDKSVNMKSIVGVLSQGVAPGSIVKISANGPDAEPLMQAVSEIMSTKGIGEEC</sequence>
<dbReference type="EMBL" id="JPVP01000060">
    <property type="protein sequence ID" value="KGR81487.1"/>
    <property type="molecule type" value="Genomic_DNA"/>
</dbReference>
<gene>
    <name evidence="5" type="ORF">CD32_19200</name>
</gene>
<dbReference type="AlphaFoldDB" id="A0A0A3J359"/>
<proteinExistence type="predicted"/>
<evidence type="ECO:0000256" key="2">
    <source>
        <dbReference type="ARBA" id="ARBA00022490"/>
    </source>
</evidence>
<dbReference type="GO" id="GO:0005737">
    <property type="term" value="C:cytoplasm"/>
    <property type="evidence" value="ECO:0007669"/>
    <property type="project" value="UniProtKB-SubCell"/>
</dbReference>
<dbReference type="PRINTS" id="PR00107">
    <property type="entry name" value="PHOSPHOCPHPR"/>
</dbReference>
<evidence type="ECO:0000256" key="3">
    <source>
        <dbReference type="ARBA" id="ARBA00022683"/>
    </source>
</evidence>
<evidence type="ECO:0000313" key="6">
    <source>
        <dbReference type="Proteomes" id="UP000030437"/>
    </source>
</evidence>
<dbReference type="PANTHER" id="PTHR33705:SF2">
    <property type="entry name" value="PHOSPHOCARRIER PROTEIN NPR"/>
    <property type="match status" value="1"/>
</dbReference>
<protein>
    <submittedName>
        <fullName evidence="5">Phosphocarrier protein HPr</fullName>
    </submittedName>
</protein>
<keyword evidence="2" id="KW-0963">Cytoplasm</keyword>
<dbReference type="Proteomes" id="UP000030437">
    <property type="component" value="Unassembled WGS sequence"/>
</dbReference>
<name>A0A0A3J359_9BACI</name>
<keyword evidence="6" id="KW-1185">Reference proteome</keyword>
<dbReference type="PANTHER" id="PTHR33705">
    <property type="entry name" value="PHOSPHOCARRIER PROTEIN HPR"/>
    <property type="match status" value="1"/>
</dbReference>
<dbReference type="GO" id="GO:0009401">
    <property type="term" value="P:phosphoenolpyruvate-dependent sugar phosphotransferase system"/>
    <property type="evidence" value="ECO:0007669"/>
    <property type="project" value="UniProtKB-KW"/>
</dbReference>
<dbReference type="PROSITE" id="PS51350">
    <property type="entry name" value="PTS_HPR_DOM"/>
    <property type="match status" value="1"/>
</dbReference>
<evidence type="ECO:0000259" key="4">
    <source>
        <dbReference type="PROSITE" id="PS51350"/>
    </source>
</evidence>
<comment type="subcellular location">
    <subcellularLocation>
        <location evidence="1">Cytoplasm</location>
    </subcellularLocation>
</comment>
<evidence type="ECO:0000256" key="1">
    <source>
        <dbReference type="ARBA" id="ARBA00004496"/>
    </source>
</evidence>
<dbReference type="eggNOG" id="COG1925">
    <property type="taxonomic scope" value="Bacteria"/>
</dbReference>
<feature type="domain" description="HPr" evidence="4">
    <location>
        <begin position="1"/>
        <end position="88"/>
    </location>
</feature>
<dbReference type="NCBIfam" id="TIGR01003">
    <property type="entry name" value="PTS_HPr_family"/>
    <property type="match status" value="1"/>
</dbReference>
<dbReference type="RefSeq" id="WP_036157790.1">
    <property type="nucleotide sequence ID" value="NZ_AVCX01000001.1"/>
</dbReference>
<reference evidence="5 6" key="1">
    <citation type="submission" date="2014-02" db="EMBL/GenBank/DDBJ databases">
        <title>Draft genome sequence of Lysinibacillus odysseyi NBRC 100172.</title>
        <authorList>
            <person name="Zhang F."/>
            <person name="Wang G."/>
            <person name="Zhang L."/>
        </authorList>
    </citation>
    <scope>NUCLEOTIDE SEQUENCE [LARGE SCALE GENOMIC DNA]</scope>
    <source>
        <strain evidence="5 6">NBRC 100172</strain>
    </source>
</reference>
<dbReference type="InterPro" id="IPR000032">
    <property type="entry name" value="HPr-like"/>
</dbReference>
<dbReference type="STRING" id="1220589.CD32_19200"/>
<dbReference type="Gene3D" id="3.30.1340.10">
    <property type="entry name" value="HPr-like"/>
    <property type="match status" value="1"/>
</dbReference>
<dbReference type="InterPro" id="IPR050399">
    <property type="entry name" value="HPr"/>
</dbReference>